<dbReference type="Gene3D" id="2.30.42.10">
    <property type="match status" value="2"/>
</dbReference>
<dbReference type="Pfam" id="PF13180">
    <property type="entry name" value="PDZ_2"/>
    <property type="match status" value="1"/>
</dbReference>
<keyword evidence="11" id="KW-0378">Hydrolase</keyword>
<feature type="domain" description="PDZ" evidence="18">
    <location>
        <begin position="422"/>
        <end position="511"/>
    </location>
</feature>
<feature type="signal peptide" evidence="17">
    <location>
        <begin position="1"/>
        <end position="42"/>
    </location>
</feature>
<feature type="binding site" evidence="16">
    <location>
        <position position="155"/>
    </location>
    <ligand>
        <name>substrate</name>
    </ligand>
</feature>
<evidence type="ECO:0000256" key="1">
    <source>
        <dbReference type="ARBA" id="ARBA00001772"/>
    </source>
</evidence>
<dbReference type="CDD" id="cd10839">
    <property type="entry name" value="cpPDZ1_DegP-like"/>
    <property type="match status" value="1"/>
</dbReference>
<dbReference type="PANTHER" id="PTHR22939">
    <property type="entry name" value="SERINE PROTEASE FAMILY S1C HTRA-RELATED"/>
    <property type="match status" value="1"/>
</dbReference>
<feature type="binding site" evidence="16">
    <location>
        <begin position="257"/>
        <end position="259"/>
    </location>
    <ligand>
        <name>substrate</name>
    </ligand>
</feature>
<evidence type="ECO:0000256" key="15">
    <source>
        <dbReference type="PIRSR" id="PIRSR611782-1"/>
    </source>
</evidence>
<dbReference type="EC" id="3.4.21.107" evidence="5"/>
<comment type="function">
    <text evidence="2">Might be efficient in the degradation of transiently denatured and unfolded proteins which accumulate in the periplasm following stress conditions.</text>
</comment>
<dbReference type="SUPFAM" id="SSF50156">
    <property type="entry name" value="PDZ domain-like"/>
    <property type="match status" value="2"/>
</dbReference>
<organism evidence="19 20">
    <name type="scientific">Candidatus Thiodictyon syntrophicum</name>
    <dbReference type="NCBI Taxonomy" id="1166950"/>
    <lineage>
        <taxon>Bacteria</taxon>
        <taxon>Pseudomonadati</taxon>
        <taxon>Pseudomonadota</taxon>
        <taxon>Gammaproteobacteria</taxon>
        <taxon>Chromatiales</taxon>
        <taxon>Chromatiaceae</taxon>
        <taxon>Thiodictyon</taxon>
    </lineage>
</organism>
<dbReference type="InterPro" id="IPR011782">
    <property type="entry name" value="Pept_S1C_Do"/>
</dbReference>
<dbReference type="Proteomes" id="UP000232638">
    <property type="component" value="Chromosome"/>
</dbReference>
<dbReference type="GO" id="GO:0004252">
    <property type="term" value="F:serine-type endopeptidase activity"/>
    <property type="evidence" value="ECO:0007669"/>
    <property type="project" value="InterPro"/>
</dbReference>
<evidence type="ECO:0000256" key="17">
    <source>
        <dbReference type="SAM" id="SignalP"/>
    </source>
</evidence>
<dbReference type="SMART" id="SM00228">
    <property type="entry name" value="PDZ"/>
    <property type="match status" value="2"/>
</dbReference>
<evidence type="ECO:0000256" key="13">
    <source>
        <dbReference type="ARBA" id="ARBA00023016"/>
    </source>
</evidence>
<evidence type="ECO:0000256" key="2">
    <source>
        <dbReference type="ARBA" id="ARBA00002610"/>
    </source>
</evidence>
<dbReference type="InterPro" id="IPR041489">
    <property type="entry name" value="PDZ_6"/>
</dbReference>
<keyword evidence="20" id="KW-1185">Reference proteome</keyword>
<accession>A0A2K8U794</accession>
<dbReference type="GO" id="GO:0042597">
    <property type="term" value="C:periplasmic space"/>
    <property type="evidence" value="ECO:0007669"/>
    <property type="project" value="UniProtKB-SubCell"/>
</dbReference>
<keyword evidence="7 19" id="KW-0645">Protease</keyword>
<feature type="domain" description="PDZ" evidence="18">
    <location>
        <begin position="298"/>
        <end position="394"/>
    </location>
</feature>
<feature type="binding site" evidence="16">
    <location>
        <position position="185"/>
    </location>
    <ligand>
        <name>substrate</name>
    </ligand>
</feature>
<evidence type="ECO:0000256" key="7">
    <source>
        <dbReference type="ARBA" id="ARBA00022670"/>
    </source>
</evidence>
<dbReference type="SUPFAM" id="SSF50494">
    <property type="entry name" value="Trypsin-like serine proteases"/>
    <property type="match status" value="1"/>
</dbReference>
<keyword evidence="8 17" id="KW-0732">Signal</keyword>
<dbReference type="InterPro" id="IPR001478">
    <property type="entry name" value="PDZ"/>
</dbReference>
<dbReference type="InterPro" id="IPR001940">
    <property type="entry name" value="Peptidase_S1C"/>
</dbReference>
<evidence type="ECO:0000256" key="6">
    <source>
        <dbReference type="ARBA" id="ARBA00013958"/>
    </source>
</evidence>
<dbReference type="KEGG" id="tsy:THSYN_08135"/>
<dbReference type="GO" id="GO:0006508">
    <property type="term" value="P:proteolysis"/>
    <property type="evidence" value="ECO:0007669"/>
    <property type="project" value="UniProtKB-KW"/>
</dbReference>
<evidence type="ECO:0000256" key="5">
    <source>
        <dbReference type="ARBA" id="ARBA00013035"/>
    </source>
</evidence>
<evidence type="ECO:0000256" key="12">
    <source>
        <dbReference type="ARBA" id="ARBA00022825"/>
    </source>
</evidence>
<dbReference type="Gene3D" id="2.40.10.120">
    <property type="match status" value="1"/>
</dbReference>
<reference evidence="19 20" key="1">
    <citation type="submission" date="2017-03" db="EMBL/GenBank/DDBJ databases">
        <title>Complete genome sequence of Candidatus 'Thiodictyon syntrophicum' sp. nov. strain Cad16T, a photolithoautotroph purple sulfur bacterium isolated from an alpine meromictic lake.</title>
        <authorList>
            <person name="Luedin S.M."/>
            <person name="Pothier J.F."/>
            <person name="Danza F."/>
            <person name="Storelli N."/>
            <person name="Wittwer M."/>
            <person name="Tonolla M."/>
        </authorList>
    </citation>
    <scope>NUCLEOTIDE SEQUENCE [LARGE SCALE GENOMIC DNA]</scope>
    <source>
        <strain evidence="19 20">Cad16T</strain>
    </source>
</reference>
<evidence type="ECO:0000259" key="18">
    <source>
        <dbReference type="PROSITE" id="PS50106"/>
    </source>
</evidence>
<dbReference type="RefSeq" id="WP_100918701.1">
    <property type="nucleotide sequence ID" value="NZ_CP020370.1"/>
</dbReference>
<evidence type="ECO:0000256" key="4">
    <source>
        <dbReference type="ARBA" id="ARBA00010541"/>
    </source>
</evidence>
<evidence type="ECO:0000256" key="14">
    <source>
        <dbReference type="ARBA" id="ARBA00032850"/>
    </source>
</evidence>
<dbReference type="Pfam" id="PF13365">
    <property type="entry name" value="Trypsin_2"/>
    <property type="match status" value="1"/>
</dbReference>
<comment type="subcellular location">
    <subcellularLocation>
        <location evidence="3">Periplasm</location>
    </subcellularLocation>
</comment>
<evidence type="ECO:0000256" key="10">
    <source>
        <dbReference type="ARBA" id="ARBA00022764"/>
    </source>
</evidence>
<evidence type="ECO:0000313" key="20">
    <source>
        <dbReference type="Proteomes" id="UP000232638"/>
    </source>
</evidence>
<evidence type="ECO:0000256" key="3">
    <source>
        <dbReference type="ARBA" id="ARBA00004418"/>
    </source>
</evidence>
<dbReference type="Pfam" id="PF17820">
    <property type="entry name" value="PDZ_6"/>
    <property type="match status" value="1"/>
</dbReference>
<feature type="active site" description="Charge relay system" evidence="15">
    <location>
        <position position="185"/>
    </location>
</feature>
<comment type="similarity">
    <text evidence="4">Belongs to the peptidase S1C family.</text>
</comment>
<feature type="chain" id="PRO_5039201356" description="Probable periplasmic serine endoprotease DegP-like" evidence="17">
    <location>
        <begin position="43"/>
        <end position="522"/>
    </location>
</feature>
<keyword evidence="12" id="KW-0720">Serine protease</keyword>
<dbReference type="NCBIfam" id="TIGR02037">
    <property type="entry name" value="degP_htrA_DO"/>
    <property type="match status" value="1"/>
</dbReference>
<dbReference type="InterPro" id="IPR036034">
    <property type="entry name" value="PDZ_sf"/>
</dbReference>
<protein>
    <recommendedName>
        <fullName evidence="6">Probable periplasmic serine endoprotease DegP-like</fullName>
        <ecNumber evidence="5">3.4.21.107</ecNumber>
    </recommendedName>
    <alternativeName>
        <fullName evidence="14">Protease Do</fullName>
    </alternativeName>
</protein>
<dbReference type="AlphaFoldDB" id="A0A2K8U794"/>
<dbReference type="PANTHER" id="PTHR22939:SF130">
    <property type="entry name" value="PERIPLASMIC SERINE ENDOPROTEASE DEGP-LIKE-RELATED"/>
    <property type="match status" value="1"/>
</dbReference>
<sequence>MATEHTNQVRTHRTPTHHGKTLARGALAAAVALALAIGGGVAAQAPAPPAVAPVTTAAATPGAAAVVAPSMPSFADVAERVAPAVVNVTVVAAGMPEQRLRAHPGLPEGAPMDEFFKRFFEQPGMPHGAPGGRPTQGAGSGFVIDPTGLVVTNNHVIDGANEITVTLNDATKHKATVVGRDEKTDVALLKIDAGHPLPFVDLADSRSVRVGDWVLAVGNPFGLGGSVTAGIVSARGRDINSGPYDDYIQIDAPINRGNSGGPLFDGFGRVIGVNTAIYSPTGGNVGIGFAIPAETVKTVVAELRTGGRVERGWLGLQIQPVTEEIAAALGLTGTAGVLVADVLPDGPAAGSELKPGDVILKAGGQTIKDYKELPKLIAAAKAGTAMKLELVRAGTPQEITLKVGAMPGNEPQAKNDGQGAGDQGRAQLGLALAPLTPEVRRELGLPPGARGVFVARVQPGSPADEAGIEAGSLISMVGGQSVSTPAEVTEAVRAATAAKRGAVMLRVEKDGRPMFVAVPFKA</sequence>
<evidence type="ECO:0000256" key="9">
    <source>
        <dbReference type="ARBA" id="ARBA00022737"/>
    </source>
</evidence>
<dbReference type="PROSITE" id="PS50106">
    <property type="entry name" value="PDZ"/>
    <property type="match status" value="2"/>
</dbReference>
<keyword evidence="10" id="KW-0574">Periplasm</keyword>
<dbReference type="InterPro" id="IPR009003">
    <property type="entry name" value="Peptidase_S1_PA"/>
</dbReference>
<evidence type="ECO:0000256" key="16">
    <source>
        <dbReference type="PIRSR" id="PIRSR611782-2"/>
    </source>
</evidence>
<dbReference type="EMBL" id="CP020370">
    <property type="protein sequence ID" value="AUB80921.1"/>
    <property type="molecule type" value="Genomic_DNA"/>
</dbReference>
<name>A0A2K8U794_9GAMM</name>
<evidence type="ECO:0000256" key="11">
    <source>
        <dbReference type="ARBA" id="ARBA00022801"/>
    </source>
</evidence>
<keyword evidence="9" id="KW-0677">Repeat</keyword>
<gene>
    <name evidence="19" type="ORF">THSYN_08135</name>
</gene>
<evidence type="ECO:0000313" key="19">
    <source>
        <dbReference type="EMBL" id="AUB80921.1"/>
    </source>
</evidence>
<evidence type="ECO:0000256" key="8">
    <source>
        <dbReference type="ARBA" id="ARBA00022729"/>
    </source>
</evidence>
<dbReference type="PRINTS" id="PR00834">
    <property type="entry name" value="PROTEASES2C"/>
</dbReference>
<dbReference type="FunFam" id="2.40.10.120:FF:000007">
    <property type="entry name" value="Periplasmic serine endoprotease DegP-like"/>
    <property type="match status" value="1"/>
</dbReference>
<dbReference type="OrthoDB" id="9758917at2"/>
<feature type="active site" description="Charge relay system" evidence="15">
    <location>
        <position position="155"/>
    </location>
</feature>
<comment type="catalytic activity">
    <reaction evidence="1">
        <text>Acts on substrates that are at least partially unfolded. The cleavage site P1 residue is normally between a pair of hydrophobic residues, such as Val-|-Val.</text>
        <dbReference type="EC" id="3.4.21.107"/>
    </reaction>
</comment>
<proteinExistence type="inferred from homology"/>
<feature type="active site" description="Charge relay system" evidence="15">
    <location>
        <position position="259"/>
    </location>
</feature>
<keyword evidence="13" id="KW-0346">Stress response</keyword>